<feature type="transmembrane region" description="Helical" evidence="1">
    <location>
        <begin position="264"/>
        <end position="282"/>
    </location>
</feature>
<dbReference type="OrthoDB" id="9810239at2"/>
<reference evidence="3 4" key="1">
    <citation type="submission" date="2017-05" db="EMBL/GenBank/DDBJ databases">
        <authorList>
            <person name="Song R."/>
            <person name="Chenine A.L."/>
            <person name="Ruprecht R.M."/>
        </authorList>
    </citation>
    <scope>NUCLEOTIDE SEQUENCE [LARGE SCALE GENOMIC DNA]</scope>
    <source>
        <strain evidence="3 4">CECT 8898</strain>
    </source>
</reference>
<keyword evidence="1" id="KW-0812">Transmembrane</keyword>
<dbReference type="SUPFAM" id="SSF103481">
    <property type="entry name" value="Multidrug resistance efflux transporter EmrE"/>
    <property type="match status" value="2"/>
</dbReference>
<dbReference type="PANTHER" id="PTHR22911:SF137">
    <property type="entry name" value="SOLUTE CARRIER FAMILY 35 MEMBER G2-RELATED"/>
    <property type="match status" value="1"/>
</dbReference>
<feature type="transmembrane region" description="Helical" evidence="1">
    <location>
        <begin position="211"/>
        <end position="229"/>
    </location>
</feature>
<gene>
    <name evidence="3" type="ORF">MAA8898_03956</name>
</gene>
<dbReference type="EMBL" id="FXYF01000013">
    <property type="protein sequence ID" value="SMX48484.1"/>
    <property type="molecule type" value="Genomic_DNA"/>
</dbReference>
<name>A0A238L067_9RHOB</name>
<dbReference type="InterPro" id="IPR000620">
    <property type="entry name" value="EamA_dom"/>
</dbReference>
<feature type="domain" description="EamA" evidence="2">
    <location>
        <begin position="7"/>
        <end position="139"/>
    </location>
</feature>
<feature type="transmembrane region" description="Helical" evidence="1">
    <location>
        <begin position="87"/>
        <end position="110"/>
    </location>
</feature>
<accession>A0A238L067</accession>
<dbReference type="Proteomes" id="UP000207598">
    <property type="component" value="Unassembled WGS sequence"/>
</dbReference>
<dbReference type="AlphaFoldDB" id="A0A238L067"/>
<dbReference type="GO" id="GO:0016020">
    <property type="term" value="C:membrane"/>
    <property type="evidence" value="ECO:0007669"/>
    <property type="project" value="InterPro"/>
</dbReference>
<dbReference type="Pfam" id="PF00892">
    <property type="entry name" value="EamA"/>
    <property type="match status" value="1"/>
</dbReference>
<dbReference type="InterPro" id="IPR037185">
    <property type="entry name" value="EmrE-like"/>
</dbReference>
<feature type="transmembrane region" description="Helical" evidence="1">
    <location>
        <begin position="151"/>
        <end position="171"/>
    </location>
</feature>
<sequence>MARGSAFGIGLALAGALILTPDVVFMRWSGMSAAQMLGWRGLCMALVFVLAWGLTSRTRKSDLAALAGGAAPLVVLCQAGNATLFPLGIALAPVTPVLLGVATVPVWSALLARVLHGERASAATWTAIALVLAGIALAVTDHGDAALDAGALTGAACGLGVALALAVNFVTLRHNPQVPLLLAIGLGAFIAGCAGWIFAGPARMTQGNVPAILFTALLILPTAFFLLSLASRYTAAANVSLLMLLETVLAPLWVWLALGEAPTGRMLAGGAVVVVTLAIYVLRPRRRERLASVPPLPTTPPETTTPGP</sequence>
<dbReference type="PANTHER" id="PTHR22911">
    <property type="entry name" value="ACYL-MALONYL CONDENSING ENZYME-RELATED"/>
    <property type="match status" value="1"/>
</dbReference>
<protein>
    <submittedName>
        <fullName evidence="3">EamA-like transporter family protein</fullName>
    </submittedName>
</protein>
<evidence type="ECO:0000256" key="1">
    <source>
        <dbReference type="SAM" id="Phobius"/>
    </source>
</evidence>
<feature type="transmembrane region" description="Helical" evidence="1">
    <location>
        <begin position="241"/>
        <end position="258"/>
    </location>
</feature>
<keyword evidence="1" id="KW-0472">Membrane</keyword>
<feature type="transmembrane region" description="Helical" evidence="1">
    <location>
        <begin position="37"/>
        <end position="56"/>
    </location>
</feature>
<feature type="transmembrane region" description="Helical" evidence="1">
    <location>
        <begin position="178"/>
        <end position="199"/>
    </location>
</feature>
<proteinExistence type="predicted"/>
<feature type="transmembrane region" description="Helical" evidence="1">
    <location>
        <begin position="63"/>
        <end position="81"/>
    </location>
</feature>
<dbReference type="RefSeq" id="WP_094022718.1">
    <property type="nucleotide sequence ID" value="NZ_FXYF01000013.1"/>
</dbReference>
<keyword evidence="4" id="KW-1185">Reference proteome</keyword>
<keyword evidence="1" id="KW-1133">Transmembrane helix</keyword>
<organism evidence="3 4">
    <name type="scientific">Maliponia aquimaris</name>
    <dbReference type="NCBI Taxonomy" id="1673631"/>
    <lineage>
        <taxon>Bacteria</taxon>
        <taxon>Pseudomonadati</taxon>
        <taxon>Pseudomonadota</taxon>
        <taxon>Alphaproteobacteria</taxon>
        <taxon>Rhodobacterales</taxon>
        <taxon>Paracoccaceae</taxon>
        <taxon>Maliponia</taxon>
    </lineage>
</organism>
<evidence type="ECO:0000259" key="2">
    <source>
        <dbReference type="Pfam" id="PF00892"/>
    </source>
</evidence>
<feature type="transmembrane region" description="Helical" evidence="1">
    <location>
        <begin position="122"/>
        <end position="139"/>
    </location>
</feature>
<evidence type="ECO:0000313" key="4">
    <source>
        <dbReference type="Proteomes" id="UP000207598"/>
    </source>
</evidence>
<evidence type="ECO:0000313" key="3">
    <source>
        <dbReference type="EMBL" id="SMX48484.1"/>
    </source>
</evidence>